<dbReference type="Gene3D" id="3.40.50.1820">
    <property type="entry name" value="alpha/beta hydrolase"/>
    <property type="match status" value="1"/>
</dbReference>
<comment type="similarity">
    <text evidence="1 2">Belongs to the AB hydrolase superfamily. Lipase family.</text>
</comment>
<dbReference type="SUPFAM" id="SSF53474">
    <property type="entry name" value="alpha/beta-Hydrolases"/>
    <property type="match status" value="1"/>
</dbReference>
<evidence type="ECO:0000256" key="3">
    <source>
        <dbReference type="SAM" id="Phobius"/>
    </source>
</evidence>
<keyword evidence="2" id="KW-0442">Lipid degradation</keyword>
<keyword evidence="3" id="KW-0472">Membrane</keyword>
<proteinExistence type="inferred from homology"/>
<evidence type="ECO:0000256" key="1">
    <source>
        <dbReference type="ARBA" id="ARBA00010701"/>
    </source>
</evidence>
<dbReference type="RefSeq" id="XP_017770540.1">
    <property type="nucleotide sequence ID" value="XM_017915051.1"/>
</dbReference>
<dbReference type="InterPro" id="IPR025483">
    <property type="entry name" value="Lipase_euk"/>
</dbReference>
<keyword evidence="5" id="KW-1185">Reference proteome</keyword>
<dbReference type="PANTHER" id="PTHR11005">
    <property type="entry name" value="LYSOSOMAL ACID LIPASE-RELATED"/>
    <property type="match status" value="1"/>
</dbReference>
<evidence type="ECO:0000256" key="2">
    <source>
        <dbReference type="PIRNR" id="PIRNR000862"/>
    </source>
</evidence>
<dbReference type="GeneID" id="108558215"/>
<evidence type="ECO:0000313" key="5">
    <source>
        <dbReference type="Proteomes" id="UP000695000"/>
    </source>
</evidence>
<organism evidence="5 6">
    <name type="scientific">Nicrophorus vespilloides</name>
    <name type="common">Boreal carrion beetle</name>
    <dbReference type="NCBI Taxonomy" id="110193"/>
    <lineage>
        <taxon>Eukaryota</taxon>
        <taxon>Metazoa</taxon>
        <taxon>Ecdysozoa</taxon>
        <taxon>Arthropoda</taxon>
        <taxon>Hexapoda</taxon>
        <taxon>Insecta</taxon>
        <taxon>Pterygota</taxon>
        <taxon>Neoptera</taxon>
        <taxon>Endopterygota</taxon>
        <taxon>Coleoptera</taxon>
        <taxon>Polyphaga</taxon>
        <taxon>Staphyliniformia</taxon>
        <taxon>Silphidae</taxon>
        <taxon>Nicrophorinae</taxon>
        <taxon>Nicrophorus</taxon>
    </lineage>
</organism>
<gene>
    <name evidence="6" type="primary">LOC108558215</name>
</gene>
<keyword evidence="2" id="KW-0378">Hydrolase</keyword>
<dbReference type="Proteomes" id="UP000695000">
    <property type="component" value="Unplaced"/>
</dbReference>
<feature type="domain" description="Partial AB-hydrolase lipase" evidence="4">
    <location>
        <begin position="47"/>
        <end position="105"/>
    </location>
</feature>
<dbReference type="PIRSF" id="PIRSF000862">
    <property type="entry name" value="Steryl_ester_lip"/>
    <property type="match status" value="1"/>
</dbReference>
<evidence type="ECO:0000313" key="6">
    <source>
        <dbReference type="RefSeq" id="XP_017770540.1"/>
    </source>
</evidence>
<dbReference type="InterPro" id="IPR029058">
    <property type="entry name" value="AB_hydrolase_fold"/>
</dbReference>
<dbReference type="Pfam" id="PF04083">
    <property type="entry name" value="Abhydro_lipase"/>
    <property type="match status" value="1"/>
</dbReference>
<dbReference type="InterPro" id="IPR006693">
    <property type="entry name" value="AB_hydrolase_lipase"/>
</dbReference>
<keyword evidence="3" id="KW-1133">Transmembrane helix</keyword>
<name>A0ABM1M7J0_NICVS</name>
<keyword evidence="3" id="KW-0812">Transmembrane</keyword>
<evidence type="ECO:0000259" key="4">
    <source>
        <dbReference type="Pfam" id="PF04083"/>
    </source>
</evidence>
<accession>A0ABM1M7J0</accession>
<reference evidence="6" key="1">
    <citation type="submission" date="2025-08" db="UniProtKB">
        <authorList>
            <consortium name="RefSeq"/>
        </authorList>
    </citation>
    <scope>IDENTIFICATION</scope>
    <source>
        <tissue evidence="6">Whole Larva</tissue>
    </source>
</reference>
<protein>
    <recommendedName>
        <fullName evidence="2">Lipase</fullName>
    </recommendedName>
</protein>
<keyword evidence="2" id="KW-0443">Lipid metabolism</keyword>
<feature type="transmembrane region" description="Helical" evidence="3">
    <location>
        <begin position="7"/>
        <end position="28"/>
    </location>
</feature>
<sequence>MFEYFKYIFITVLSTFFIHIGIVVYDAIHHPVAVGQFVHPDIGLDIETLVKRNGYPFEKHHVTTEDGYILELHRIRHGLNKKNLTNRPPILIVHGILESSMAWLSAGVDKALPYYLAEQGYDVWLSNCRGNAYSRKHIKLNPDVDKKEFFDYSWHEIGVYDHPATIDYVIKKTGKSKIFYAGHSQGSVSFMVMMSERPEYNKKIKAMLALAPVVFVDHVKSPTFYIPALFQNAFEWIVEYFGLYELLPKSEIITQIANKLCNDESRLQKLCSTLLNINGGFNGDKFNSTLWPVVFSHIPAGSATKQYMHYTRNIFNDFRKFDYGEAKNLLVYGNKIPPLYDLSKVAAPVGIFYGNNDWLTPEKDVQKLIRSLPNVVMVHKVADENFAHFDFLVSLHAVDILYDKLVNLMQQYK</sequence>